<feature type="domain" description="Sulfotransferase" evidence="4">
    <location>
        <begin position="264"/>
        <end position="528"/>
    </location>
</feature>
<dbReference type="Proteomes" id="UP000821837">
    <property type="component" value="Chromosome 8"/>
</dbReference>
<dbReference type="Pfam" id="PF00685">
    <property type="entry name" value="Sulfotransfer_1"/>
    <property type="match status" value="1"/>
</dbReference>
<feature type="region of interest" description="Disordered" evidence="3">
    <location>
        <begin position="206"/>
        <end position="228"/>
    </location>
</feature>
<accession>A0A9D4SPT0</accession>
<evidence type="ECO:0000313" key="5">
    <source>
        <dbReference type="EMBL" id="KAH7939533.1"/>
    </source>
</evidence>
<sequence>MVQRSSGGAAIARAHGQVSHGLCIFTLLHRLKFALLRLKSDPPLQGTPGTVGNHHSTPASRRFTARSVPERVPGRGMEVVVDGTPITDEKLNDGSWSHTALAMQRRYRLPDPEHRSDAADNAAADAQRGKPAPRRARPPPARKRRPLPRLPPEDYKIVLRPQVGGVPVPPDLTTVTIHDLHLGPGITTTDNRPPRTQRVLLGRRTSRNSRRKTLAKTNRSETRSRMGSDDWKHDTLVIDGVSYSGITDKELFFKAKELKLQEGDVVQVAFPKCGTHWVQQITQLILHKGDGPRNFEEFLERAPFIEYQGEEAIEGMEAPRTMRTHLAFRRLSFDPKAKYVYIARNPWDVAISYYHFMKPMPDWELRDADFDEVLDAFLRGDTGFGNYFKHVAEGYALRDEPNVFFMTYEQLTQDNRGTIIKLARFLGEEYGRQVEEDEELLQTILDCSSVVYMKRFLKVTHQDLACLFVRNPEVLAKMAKLATEESRAKAKEEVNFVRVGKAGGWRETLTKEQLARIEERIQEASKDSDFMSLWTKERQDARSMINA</sequence>
<feature type="region of interest" description="Disordered" evidence="3">
    <location>
        <begin position="111"/>
        <end position="154"/>
    </location>
</feature>
<keyword evidence="6" id="KW-1185">Reference proteome</keyword>
<proteinExistence type="inferred from homology"/>
<dbReference type="InterPro" id="IPR027417">
    <property type="entry name" value="P-loop_NTPase"/>
</dbReference>
<protein>
    <recommendedName>
        <fullName evidence="4">Sulfotransferase domain-containing protein</fullName>
    </recommendedName>
</protein>
<evidence type="ECO:0000259" key="4">
    <source>
        <dbReference type="Pfam" id="PF00685"/>
    </source>
</evidence>
<name>A0A9D4SPT0_RHISA</name>
<evidence type="ECO:0000256" key="1">
    <source>
        <dbReference type="ARBA" id="ARBA00005771"/>
    </source>
</evidence>
<gene>
    <name evidence="5" type="ORF">HPB52_013526</name>
</gene>
<dbReference type="GO" id="GO:0008146">
    <property type="term" value="F:sulfotransferase activity"/>
    <property type="evidence" value="ECO:0007669"/>
    <property type="project" value="InterPro"/>
</dbReference>
<feature type="compositionally biased region" description="Basic and acidic residues" evidence="3">
    <location>
        <begin position="218"/>
        <end position="228"/>
    </location>
</feature>
<evidence type="ECO:0000256" key="3">
    <source>
        <dbReference type="SAM" id="MobiDB-lite"/>
    </source>
</evidence>
<comment type="caution">
    <text evidence="5">The sequence shown here is derived from an EMBL/GenBank/DDBJ whole genome shotgun (WGS) entry which is preliminary data.</text>
</comment>
<keyword evidence="2" id="KW-0808">Transferase</keyword>
<comment type="similarity">
    <text evidence="1">Belongs to the sulfotransferase 1 family.</text>
</comment>
<dbReference type="InterPro" id="IPR000863">
    <property type="entry name" value="Sulfotransferase_dom"/>
</dbReference>
<feature type="compositionally biased region" description="Basic residues" evidence="3">
    <location>
        <begin position="131"/>
        <end position="147"/>
    </location>
</feature>
<feature type="compositionally biased region" description="Polar residues" evidence="3">
    <location>
        <begin position="47"/>
        <end position="59"/>
    </location>
</feature>
<organism evidence="5 6">
    <name type="scientific">Rhipicephalus sanguineus</name>
    <name type="common">Brown dog tick</name>
    <name type="synonym">Ixodes sanguineus</name>
    <dbReference type="NCBI Taxonomy" id="34632"/>
    <lineage>
        <taxon>Eukaryota</taxon>
        <taxon>Metazoa</taxon>
        <taxon>Ecdysozoa</taxon>
        <taxon>Arthropoda</taxon>
        <taxon>Chelicerata</taxon>
        <taxon>Arachnida</taxon>
        <taxon>Acari</taxon>
        <taxon>Parasitiformes</taxon>
        <taxon>Ixodida</taxon>
        <taxon>Ixodoidea</taxon>
        <taxon>Ixodidae</taxon>
        <taxon>Rhipicephalinae</taxon>
        <taxon>Rhipicephalus</taxon>
        <taxon>Rhipicephalus</taxon>
    </lineage>
</organism>
<dbReference type="Gene3D" id="3.40.50.300">
    <property type="entry name" value="P-loop containing nucleotide triphosphate hydrolases"/>
    <property type="match status" value="1"/>
</dbReference>
<reference evidence="5" key="1">
    <citation type="journal article" date="2020" name="Cell">
        <title>Large-Scale Comparative Analyses of Tick Genomes Elucidate Their Genetic Diversity and Vector Capacities.</title>
        <authorList>
            <consortium name="Tick Genome and Microbiome Consortium (TIGMIC)"/>
            <person name="Jia N."/>
            <person name="Wang J."/>
            <person name="Shi W."/>
            <person name="Du L."/>
            <person name="Sun Y."/>
            <person name="Zhan W."/>
            <person name="Jiang J.F."/>
            <person name="Wang Q."/>
            <person name="Zhang B."/>
            <person name="Ji P."/>
            <person name="Bell-Sakyi L."/>
            <person name="Cui X.M."/>
            <person name="Yuan T.T."/>
            <person name="Jiang B.G."/>
            <person name="Yang W.F."/>
            <person name="Lam T.T."/>
            <person name="Chang Q.C."/>
            <person name="Ding S.J."/>
            <person name="Wang X.J."/>
            <person name="Zhu J.G."/>
            <person name="Ruan X.D."/>
            <person name="Zhao L."/>
            <person name="Wei J.T."/>
            <person name="Ye R.Z."/>
            <person name="Que T.C."/>
            <person name="Du C.H."/>
            <person name="Zhou Y.H."/>
            <person name="Cheng J.X."/>
            <person name="Dai P.F."/>
            <person name="Guo W.B."/>
            <person name="Han X.H."/>
            <person name="Huang E.J."/>
            <person name="Li L.F."/>
            <person name="Wei W."/>
            <person name="Gao Y.C."/>
            <person name="Liu J.Z."/>
            <person name="Shao H.Z."/>
            <person name="Wang X."/>
            <person name="Wang C.C."/>
            <person name="Yang T.C."/>
            <person name="Huo Q.B."/>
            <person name="Li W."/>
            <person name="Chen H.Y."/>
            <person name="Chen S.E."/>
            <person name="Zhou L.G."/>
            <person name="Ni X.B."/>
            <person name="Tian J.H."/>
            <person name="Sheng Y."/>
            <person name="Liu T."/>
            <person name="Pan Y.S."/>
            <person name="Xia L.Y."/>
            <person name="Li J."/>
            <person name="Zhao F."/>
            <person name="Cao W.C."/>
        </authorList>
    </citation>
    <scope>NUCLEOTIDE SEQUENCE</scope>
    <source>
        <strain evidence="5">Rsan-2018</strain>
    </source>
</reference>
<dbReference type="AlphaFoldDB" id="A0A9D4SPT0"/>
<reference evidence="5" key="2">
    <citation type="submission" date="2021-09" db="EMBL/GenBank/DDBJ databases">
        <authorList>
            <person name="Jia N."/>
            <person name="Wang J."/>
            <person name="Shi W."/>
            <person name="Du L."/>
            <person name="Sun Y."/>
            <person name="Zhan W."/>
            <person name="Jiang J."/>
            <person name="Wang Q."/>
            <person name="Zhang B."/>
            <person name="Ji P."/>
            <person name="Sakyi L.B."/>
            <person name="Cui X."/>
            <person name="Yuan T."/>
            <person name="Jiang B."/>
            <person name="Yang W."/>
            <person name="Lam T.T.-Y."/>
            <person name="Chang Q."/>
            <person name="Ding S."/>
            <person name="Wang X."/>
            <person name="Zhu J."/>
            <person name="Ruan X."/>
            <person name="Zhao L."/>
            <person name="Wei J."/>
            <person name="Que T."/>
            <person name="Du C."/>
            <person name="Cheng J."/>
            <person name="Dai P."/>
            <person name="Han X."/>
            <person name="Huang E."/>
            <person name="Gao Y."/>
            <person name="Liu J."/>
            <person name="Shao H."/>
            <person name="Ye R."/>
            <person name="Li L."/>
            <person name="Wei W."/>
            <person name="Wang X."/>
            <person name="Wang C."/>
            <person name="Huo Q."/>
            <person name="Li W."/>
            <person name="Guo W."/>
            <person name="Chen H."/>
            <person name="Chen S."/>
            <person name="Zhou L."/>
            <person name="Zhou L."/>
            <person name="Ni X."/>
            <person name="Tian J."/>
            <person name="Zhou Y."/>
            <person name="Sheng Y."/>
            <person name="Liu T."/>
            <person name="Pan Y."/>
            <person name="Xia L."/>
            <person name="Li J."/>
            <person name="Zhao F."/>
            <person name="Cao W."/>
        </authorList>
    </citation>
    <scope>NUCLEOTIDE SEQUENCE</scope>
    <source>
        <strain evidence="5">Rsan-2018</strain>
        <tissue evidence="5">Larvae</tissue>
    </source>
</reference>
<dbReference type="VEuPathDB" id="VectorBase:RSAN_054019"/>
<dbReference type="EMBL" id="JABSTV010001254">
    <property type="protein sequence ID" value="KAH7939533.1"/>
    <property type="molecule type" value="Genomic_DNA"/>
</dbReference>
<dbReference type="PANTHER" id="PTHR11783">
    <property type="entry name" value="SULFOTRANSFERASE SULT"/>
    <property type="match status" value="1"/>
</dbReference>
<dbReference type="SUPFAM" id="SSF52540">
    <property type="entry name" value="P-loop containing nucleoside triphosphate hydrolases"/>
    <property type="match status" value="1"/>
</dbReference>
<feature type="region of interest" description="Disordered" evidence="3">
    <location>
        <begin position="43"/>
        <end position="73"/>
    </location>
</feature>
<evidence type="ECO:0000256" key="2">
    <source>
        <dbReference type="ARBA" id="ARBA00022679"/>
    </source>
</evidence>
<evidence type="ECO:0000313" key="6">
    <source>
        <dbReference type="Proteomes" id="UP000821837"/>
    </source>
</evidence>